<dbReference type="EMBL" id="JAGIOD010000001">
    <property type="protein sequence ID" value="MBP2381899.1"/>
    <property type="molecule type" value="Genomic_DNA"/>
</dbReference>
<sequence length="272" mass="28483">MSTGPQFTSTQPQSPGPGGGRGGALLIGAIAFAIVFLLIVGATVGYLVLRPTLTGGSGEETTAAGPETPQDPEATATDEPTSGEPTDVDEERCWAPESERTSKNPSGKLRGGGLEFIPPAAYGGRETGGFVYFLGDSQTAYGEVEDSWVSTMTVGQVQWQPGVEYPGPEIASQKIAKCFFTDGNWGDQARERTWDEETTKPVTIGGMPGYETRAVVNFGSDDLEKTDASEIVVVVLETEEGPSAFVTETAVGVTEHEKAADEGYSSLTGLSG</sequence>
<reference evidence="3 4" key="1">
    <citation type="submission" date="2021-03" db="EMBL/GenBank/DDBJ databases">
        <title>Sequencing the genomes of 1000 actinobacteria strains.</title>
        <authorList>
            <person name="Klenk H.-P."/>
        </authorList>
    </citation>
    <scope>NUCLEOTIDE SEQUENCE [LARGE SCALE GENOMIC DNA]</scope>
    <source>
        <strain evidence="3 4">DSM 14566</strain>
    </source>
</reference>
<feature type="transmembrane region" description="Helical" evidence="2">
    <location>
        <begin position="24"/>
        <end position="49"/>
    </location>
</feature>
<keyword evidence="2" id="KW-1133">Transmembrane helix</keyword>
<evidence type="ECO:0000313" key="4">
    <source>
        <dbReference type="Proteomes" id="UP001519290"/>
    </source>
</evidence>
<gene>
    <name evidence="3" type="ORF">JOF43_001856</name>
</gene>
<name>A0ABS4X0B1_9MICO</name>
<dbReference type="Proteomes" id="UP001519290">
    <property type="component" value="Unassembled WGS sequence"/>
</dbReference>
<accession>A0ABS4X0B1</accession>
<evidence type="ECO:0000256" key="2">
    <source>
        <dbReference type="SAM" id="Phobius"/>
    </source>
</evidence>
<feature type="compositionally biased region" description="Basic and acidic residues" evidence="1">
    <location>
        <begin position="91"/>
        <end position="102"/>
    </location>
</feature>
<dbReference type="RefSeq" id="WP_209901419.1">
    <property type="nucleotide sequence ID" value="NZ_BAAAJW010000010.1"/>
</dbReference>
<comment type="caution">
    <text evidence="3">The sequence shown here is derived from an EMBL/GenBank/DDBJ whole genome shotgun (WGS) entry which is preliminary data.</text>
</comment>
<feature type="region of interest" description="Disordered" evidence="1">
    <location>
        <begin position="56"/>
        <end position="111"/>
    </location>
</feature>
<keyword evidence="2" id="KW-0812">Transmembrane</keyword>
<protein>
    <submittedName>
        <fullName evidence="3">Uncharacterized protein</fullName>
    </submittedName>
</protein>
<proteinExistence type="predicted"/>
<evidence type="ECO:0000256" key="1">
    <source>
        <dbReference type="SAM" id="MobiDB-lite"/>
    </source>
</evidence>
<evidence type="ECO:0000313" key="3">
    <source>
        <dbReference type="EMBL" id="MBP2381899.1"/>
    </source>
</evidence>
<keyword evidence="2" id="KW-0472">Membrane</keyword>
<keyword evidence="4" id="KW-1185">Reference proteome</keyword>
<organism evidence="3 4">
    <name type="scientific">Brachybacterium sacelli</name>
    <dbReference type="NCBI Taxonomy" id="173364"/>
    <lineage>
        <taxon>Bacteria</taxon>
        <taxon>Bacillati</taxon>
        <taxon>Actinomycetota</taxon>
        <taxon>Actinomycetes</taxon>
        <taxon>Micrococcales</taxon>
        <taxon>Dermabacteraceae</taxon>
        <taxon>Brachybacterium</taxon>
    </lineage>
</organism>
<feature type="compositionally biased region" description="Low complexity" evidence="1">
    <location>
        <begin position="56"/>
        <end position="68"/>
    </location>
</feature>